<dbReference type="Gene3D" id="1.20.120.330">
    <property type="entry name" value="Nucleotidyltransferases domain 2"/>
    <property type="match status" value="1"/>
</dbReference>
<comment type="caution">
    <text evidence="1">The sequence shown here is derived from an EMBL/GenBank/DDBJ whole genome shotgun (WGS) entry which is preliminary data.</text>
</comment>
<dbReference type="AlphaFoldDB" id="A0A177G4C3"/>
<dbReference type="EMBL" id="LVHD01000105">
    <property type="protein sequence ID" value="OAG75183.1"/>
    <property type="molecule type" value="Genomic_DNA"/>
</dbReference>
<dbReference type="Proteomes" id="UP000077349">
    <property type="component" value="Unassembled WGS sequence"/>
</dbReference>
<evidence type="ECO:0000313" key="2">
    <source>
        <dbReference type="Proteomes" id="UP000077349"/>
    </source>
</evidence>
<evidence type="ECO:0008006" key="3">
    <source>
        <dbReference type="Google" id="ProtNLM"/>
    </source>
</evidence>
<proteinExistence type="predicted"/>
<organism evidence="1 2">
    <name type="scientific">Acetobacter malorum</name>
    <dbReference type="NCBI Taxonomy" id="178901"/>
    <lineage>
        <taxon>Bacteria</taxon>
        <taxon>Pseudomonadati</taxon>
        <taxon>Pseudomonadota</taxon>
        <taxon>Alphaproteobacteria</taxon>
        <taxon>Acetobacterales</taxon>
        <taxon>Acetobacteraceae</taxon>
        <taxon>Acetobacter</taxon>
    </lineage>
</organism>
<accession>A0A177G4C3</accession>
<evidence type="ECO:0000313" key="1">
    <source>
        <dbReference type="EMBL" id="OAG75183.1"/>
    </source>
</evidence>
<reference evidence="1 2" key="1">
    <citation type="submission" date="2016-03" db="EMBL/GenBank/DDBJ databases">
        <title>Draft genome sequence of Acetobacter malorum CECT 7742, a strain isolated from strawberry vinegar.</title>
        <authorList>
            <person name="Sainz F."/>
            <person name="Mas A."/>
            <person name="Torija M.J."/>
        </authorList>
    </citation>
    <scope>NUCLEOTIDE SEQUENCE [LARGE SCALE GENOMIC DNA]</scope>
    <source>
        <strain evidence="1 2">CECT 7742</strain>
    </source>
</reference>
<gene>
    <name evidence="1" type="ORF">Amal_03650</name>
</gene>
<name>A0A177G4C3_9PROT</name>
<dbReference type="PATRIC" id="fig|178901.16.peg.3922"/>
<protein>
    <recommendedName>
        <fullName evidence="3">HEPN domain-containing protein</fullName>
    </recommendedName>
</protein>
<sequence length="106" mass="11872">MAYYAVYHTCARLLQKEVEEGKLQGRISHRGLIKELSDCKKATNPILRNASERYDGLFALRVKADYNLNICINAGHADDALEKAEAILGISLEQTSSALEKLHRVK</sequence>